<dbReference type="InterPro" id="IPR052055">
    <property type="entry name" value="Hepadnavirus_pol/RT"/>
</dbReference>
<feature type="non-terminal residue" evidence="2">
    <location>
        <position position="475"/>
    </location>
</feature>
<sequence>MKIFEVPSLLGTNWSKLVSNQVTSTKLESGRQRSQPEEIQHKIGLLQQQRRIVIDVVRDIEGIITGNYNQDRSELVCLLQQNLSYCKEGFFRKDKILDCSLLSEKLVLLYFKMEDVKVVKQIIQRLDYAVTLDIQEMYAYITMPFGIKNALKTFQMLMKPVISYIRMNFNLRSVVYCDDLLLLEQGTTVLKAKSIQVLQFLRNLGWIINENKRNLEPCQSFKFLAWMFDTVSMALLTTEKKIAKPILELNRLIKIVNDKKPVKPREIVKKIGSLNILRLQFRQASLPQLTTDASALGQGGVLQLQNGDEIMVHGSELNNMQIQALEILTDNTTTAYNIRIQAAAEIANKVADSQSKLNRAGDYYILRLKALRIMKQLDATTTIDVFSTRSNRVVQRYCSPRMDSRAVARYGLKIDWNKDLACIHSPIPLIGCCLNKIKEEQVQLALIITSAWTFQFWSNLLNQLTVTRQEIGLCK</sequence>
<reference evidence="2 3" key="1">
    <citation type="submission" date="2019-03" db="EMBL/GenBank/DDBJ databases">
        <title>Single cell metagenomics reveals metabolic interactions within the superorganism composed of flagellate Streblomastix strix and complex community of Bacteroidetes bacteria on its surface.</title>
        <authorList>
            <person name="Treitli S.C."/>
            <person name="Kolisko M."/>
            <person name="Husnik F."/>
            <person name="Keeling P."/>
            <person name="Hampl V."/>
        </authorList>
    </citation>
    <scope>NUCLEOTIDE SEQUENCE [LARGE SCALE GENOMIC DNA]</scope>
    <source>
        <strain evidence="2">ST1C</strain>
    </source>
</reference>
<proteinExistence type="predicted"/>
<protein>
    <recommendedName>
        <fullName evidence="1">Reverse transcriptase domain-containing protein</fullName>
    </recommendedName>
</protein>
<dbReference type="SUPFAM" id="SSF56672">
    <property type="entry name" value="DNA/RNA polymerases"/>
    <property type="match status" value="1"/>
</dbReference>
<dbReference type="PANTHER" id="PTHR33050:SF7">
    <property type="entry name" value="RIBONUCLEASE H"/>
    <property type="match status" value="1"/>
</dbReference>
<feature type="domain" description="Reverse transcriptase" evidence="1">
    <location>
        <begin position="118"/>
        <end position="225"/>
    </location>
</feature>
<comment type="caution">
    <text evidence="2">The sequence shown here is derived from an EMBL/GenBank/DDBJ whole genome shotgun (WGS) entry which is preliminary data.</text>
</comment>
<evidence type="ECO:0000259" key="1">
    <source>
        <dbReference type="Pfam" id="PF00078"/>
    </source>
</evidence>
<gene>
    <name evidence="2" type="ORF">EZS28_008125</name>
</gene>
<dbReference type="Pfam" id="PF00078">
    <property type="entry name" value="RVT_1"/>
    <property type="match status" value="1"/>
</dbReference>
<organism evidence="2 3">
    <name type="scientific">Streblomastix strix</name>
    <dbReference type="NCBI Taxonomy" id="222440"/>
    <lineage>
        <taxon>Eukaryota</taxon>
        <taxon>Metamonada</taxon>
        <taxon>Preaxostyla</taxon>
        <taxon>Oxymonadida</taxon>
        <taxon>Streblomastigidae</taxon>
        <taxon>Streblomastix</taxon>
    </lineage>
</organism>
<accession>A0A5J4WMX6</accession>
<name>A0A5J4WMX6_9EUKA</name>
<dbReference type="InterPro" id="IPR043128">
    <property type="entry name" value="Rev_trsase/Diguanyl_cyclase"/>
</dbReference>
<dbReference type="EMBL" id="SNRW01001449">
    <property type="protein sequence ID" value="KAA6396340.1"/>
    <property type="molecule type" value="Genomic_DNA"/>
</dbReference>
<dbReference type="InterPro" id="IPR043502">
    <property type="entry name" value="DNA/RNA_pol_sf"/>
</dbReference>
<dbReference type="Proteomes" id="UP000324800">
    <property type="component" value="Unassembled WGS sequence"/>
</dbReference>
<evidence type="ECO:0000313" key="2">
    <source>
        <dbReference type="EMBL" id="KAA6396340.1"/>
    </source>
</evidence>
<evidence type="ECO:0000313" key="3">
    <source>
        <dbReference type="Proteomes" id="UP000324800"/>
    </source>
</evidence>
<dbReference type="AlphaFoldDB" id="A0A5J4WMX6"/>
<dbReference type="InterPro" id="IPR000477">
    <property type="entry name" value="RT_dom"/>
</dbReference>
<dbReference type="Gene3D" id="3.30.70.270">
    <property type="match status" value="1"/>
</dbReference>
<dbReference type="OrthoDB" id="4488294at2759"/>
<dbReference type="PANTHER" id="PTHR33050">
    <property type="entry name" value="REVERSE TRANSCRIPTASE DOMAIN-CONTAINING PROTEIN"/>
    <property type="match status" value="1"/>
</dbReference>